<dbReference type="PANTHER" id="PTHR33692">
    <property type="entry name" value="RIBOSOME MATURATION FACTOR RIMM"/>
    <property type="match status" value="1"/>
</dbReference>
<dbReference type="GO" id="GO:0043022">
    <property type="term" value="F:ribosome binding"/>
    <property type="evidence" value="ECO:0007669"/>
    <property type="project" value="InterPro"/>
</dbReference>
<dbReference type="Proteomes" id="UP000535437">
    <property type="component" value="Unassembled WGS sequence"/>
</dbReference>
<dbReference type="EMBL" id="JACCFY010000001">
    <property type="protein sequence ID" value="NYJ79712.1"/>
    <property type="molecule type" value="Genomic_DNA"/>
</dbReference>
<dbReference type="InterPro" id="IPR011961">
    <property type="entry name" value="RimM"/>
</dbReference>
<evidence type="ECO:0000256" key="2">
    <source>
        <dbReference type="ARBA" id="ARBA00022517"/>
    </source>
</evidence>
<keyword evidence="10" id="KW-1185">Reference proteome</keyword>
<evidence type="ECO:0000256" key="1">
    <source>
        <dbReference type="ARBA" id="ARBA00022490"/>
    </source>
</evidence>
<comment type="caution">
    <text evidence="9">The sequence shown here is derived from an EMBL/GenBank/DDBJ whole genome shotgun (WGS) entry which is preliminary data.</text>
</comment>
<gene>
    <name evidence="5" type="primary">rimM</name>
    <name evidence="9" type="ORF">HNR09_003123</name>
</gene>
<name>A0A7Z0GPD5_9MICC</name>
<dbReference type="HAMAP" id="MF_00014">
    <property type="entry name" value="Ribosome_mat_RimM"/>
    <property type="match status" value="1"/>
</dbReference>
<comment type="similarity">
    <text evidence="5">Belongs to the RimM family.</text>
</comment>
<evidence type="ECO:0000259" key="7">
    <source>
        <dbReference type="Pfam" id="PF01782"/>
    </source>
</evidence>
<dbReference type="InterPro" id="IPR056792">
    <property type="entry name" value="PRC_RimM"/>
</dbReference>
<dbReference type="InterPro" id="IPR011033">
    <property type="entry name" value="PRC_barrel-like_sf"/>
</dbReference>
<dbReference type="Gene3D" id="2.30.30.240">
    <property type="entry name" value="PRC-barrel domain"/>
    <property type="match status" value="1"/>
</dbReference>
<feature type="region of interest" description="Disordered" evidence="6">
    <location>
        <begin position="1"/>
        <end position="21"/>
    </location>
</feature>
<evidence type="ECO:0000313" key="10">
    <source>
        <dbReference type="Proteomes" id="UP000535437"/>
    </source>
</evidence>
<comment type="function">
    <text evidence="5">An accessory protein needed during the final step in the assembly of 30S ribosomal subunit, possibly for assembly of the head region. Essential for efficient processing of 16S rRNA. May be needed both before and after RbfA during the maturation of 16S rRNA. It has affinity for free ribosomal 30S subunits but not for 70S ribosomes.</text>
</comment>
<dbReference type="InterPro" id="IPR036976">
    <property type="entry name" value="RimM_N_sf"/>
</dbReference>
<dbReference type="InterPro" id="IPR002676">
    <property type="entry name" value="RimM_N"/>
</dbReference>
<keyword evidence="3 5" id="KW-0698">rRNA processing</keyword>
<organism evidence="9 10">
    <name type="scientific">Nesterenkonia xinjiangensis</name>
    <dbReference type="NCBI Taxonomy" id="225327"/>
    <lineage>
        <taxon>Bacteria</taxon>
        <taxon>Bacillati</taxon>
        <taxon>Actinomycetota</taxon>
        <taxon>Actinomycetes</taxon>
        <taxon>Micrococcales</taxon>
        <taxon>Micrococcaceae</taxon>
        <taxon>Nesterenkonia</taxon>
    </lineage>
</organism>
<dbReference type="GO" id="GO:0006364">
    <property type="term" value="P:rRNA processing"/>
    <property type="evidence" value="ECO:0007669"/>
    <property type="project" value="UniProtKB-UniRule"/>
</dbReference>
<reference evidence="9 10" key="1">
    <citation type="submission" date="2020-07" db="EMBL/GenBank/DDBJ databases">
        <title>Sequencing the genomes of 1000 actinobacteria strains.</title>
        <authorList>
            <person name="Klenk H.-P."/>
        </authorList>
    </citation>
    <scope>NUCLEOTIDE SEQUENCE [LARGE SCALE GENOMIC DNA]</scope>
    <source>
        <strain evidence="9 10">DSM 15475</strain>
    </source>
</reference>
<evidence type="ECO:0000256" key="5">
    <source>
        <dbReference type="HAMAP-Rule" id="MF_00014"/>
    </source>
</evidence>
<dbReference type="RefSeq" id="WP_179542885.1">
    <property type="nucleotide sequence ID" value="NZ_BAAALL010000003.1"/>
</dbReference>
<comment type="subcellular location">
    <subcellularLocation>
        <location evidence="5">Cytoplasm</location>
    </subcellularLocation>
</comment>
<feature type="domain" description="RimM N-terminal" evidence="7">
    <location>
        <begin position="28"/>
        <end position="112"/>
    </location>
</feature>
<comment type="subunit">
    <text evidence="5">Binds ribosomal protein uS19.</text>
</comment>
<sequence>MSSAHQRREHPDTSDPQALPETAERLRVARVGKPHGVRGEVTVQLFTDEPTVRLAPGAVLIRTPGRATPDRTTASLTVSGQRWNKSICLLTFAGIGDRDAAEALRGSFLHVEVPAEPEDEDGWYSHQIAGFRCVGAQEQDLGTAREIITGAAQDLLSVETPSGEEVLVPFVEELVPGIDVEARTIRLDPPVGLF</sequence>
<evidence type="ECO:0000259" key="8">
    <source>
        <dbReference type="Pfam" id="PF24986"/>
    </source>
</evidence>
<dbReference type="AlphaFoldDB" id="A0A7Z0GPD5"/>
<dbReference type="GO" id="GO:0042274">
    <property type="term" value="P:ribosomal small subunit biogenesis"/>
    <property type="evidence" value="ECO:0007669"/>
    <property type="project" value="UniProtKB-UniRule"/>
</dbReference>
<dbReference type="NCBIfam" id="TIGR02273">
    <property type="entry name" value="16S_RimM"/>
    <property type="match status" value="1"/>
</dbReference>
<dbReference type="Pfam" id="PF24986">
    <property type="entry name" value="PRC_RimM"/>
    <property type="match status" value="1"/>
</dbReference>
<evidence type="ECO:0000256" key="4">
    <source>
        <dbReference type="ARBA" id="ARBA00023186"/>
    </source>
</evidence>
<accession>A0A7Z0GPD5</accession>
<proteinExistence type="inferred from homology"/>
<protein>
    <recommendedName>
        <fullName evidence="5">Ribosome maturation factor RimM</fullName>
    </recommendedName>
</protein>
<dbReference type="PANTHER" id="PTHR33692:SF1">
    <property type="entry name" value="RIBOSOME MATURATION FACTOR RIMM"/>
    <property type="match status" value="1"/>
</dbReference>
<evidence type="ECO:0000256" key="6">
    <source>
        <dbReference type="SAM" id="MobiDB-lite"/>
    </source>
</evidence>
<dbReference type="InterPro" id="IPR009000">
    <property type="entry name" value="Transl_B-barrel_sf"/>
</dbReference>
<keyword evidence="4 5" id="KW-0143">Chaperone</keyword>
<dbReference type="SUPFAM" id="SSF50346">
    <property type="entry name" value="PRC-barrel domain"/>
    <property type="match status" value="1"/>
</dbReference>
<comment type="domain">
    <text evidence="5">The PRC barrel domain binds ribosomal protein uS19.</text>
</comment>
<dbReference type="GO" id="GO:0005840">
    <property type="term" value="C:ribosome"/>
    <property type="evidence" value="ECO:0007669"/>
    <property type="project" value="InterPro"/>
</dbReference>
<dbReference type="Gene3D" id="2.40.30.60">
    <property type="entry name" value="RimM"/>
    <property type="match status" value="1"/>
</dbReference>
<dbReference type="Pfam" id="PF01782">
    <property type="entry name" value="RimM"/>
    <property type="match status" value="1"/>
</dbReference>
<evidence type="ECO:0000256" key="3">
    <source>
        <dbReference type="ARBA" id="ARBA00022552"/>
    </source>
</evidence>
<keyword evidence="1 5" id="KW-0963">Cytoplasm</keyword>
<evidence type="ECO:0000313" key="9">
    <source>
        <dbReference type="EMBL" id="NYJ79712.1"/>
    </source>
</evidence>
<dbReference type="SUPFAM" id="SSF50447">
    <property type="entry name" value="Translation proteins"/>
    <property type="match status" value="1"/>
</dbReference>
<dbReference type="GO" id="GO:0005737">
    <property type="term" value="C:cytoplasm"/>
    <property type="evidence" value="ECO:0007669"/>
    <property type="project" value="UniProtKB-SubCell"/>
</dbReference>
<feature type="domain" description="Ribosome maturation factor RimM PRC barrel" evidence="8">
    <location>
        <begin position="126"/>
        <end position="193"/>
    </location>
</feature>
<keyword evidence="2 5" id="KW-0690">Ribosome biogenesis</keyword>